<accession>A0A560H3W9</accession>
<feature type="signal peptide" evidence="1">
    <location>
        <begin position="1"/>
        <end position="28"/>
    </location>
</feature>
<dbReference type="Proteomes" id="UP000315751">
    <property type="component" value="Unassembled WGS sequence"/>
</dbReference>
<keyword evidence="3" id="KW-1185">Reference proteome</keyword>
<dbReference type="EMBL" id="VITR01000009">
    <property type="protein sequence ID" value="TWB40404.1"/>
    <property type="molecule type" value="Genomic_DNA"/>
</dbReference>
<evidence type="ECO:0000313" key="3">
    <source>
        <dbReference type="Proteomes" id="UP000315751"/>
    </source>
</evidence>
<dbReference type="AlphaFoldDB" id="A0A560H3W9"/>
<comment type="caution">
    <text evidence="2">The sequence shown here is derived from an EMBL/GenBank/DDBJ whole genome shotgun (WGS) entry which is preliminary data.</text>
</comment>
<gene>
    <name evidence="2" type="ORF">FBZ90_1097</name>
</gene>
<organism evidence="2 3">
    <name type="scientific">Nitrospirillum amazonense</name>
    <dbReference type="NCBI Taxonomy" id="28077"/>
    <lineage>
        <taxon>Bacteria</taxon>
        <taxon>Pseudomonadati</taxon>
        <taxon>Pseudomonadota</taxon>
        <taxon>Alphaproteobacteria</taxon>
        <taxon>Rhodospirillales</taxon>
        <taxon>Azospirillaceae</taxon>
        <taxon>Nitrospirillum</taxon>
    </lineage>
</organism>
<dbReference type="OrthoDB" id="7363771at2"/>
<feature type="chain" id="PRO_5021712310" evidence="1">
    <location>
        <begin position="29"/>
        <end position="104"/>
    </location>
</feature>
<reference evidence="2 3" key="1">
    <citation type="submission" date="2019-06" db="EMBL/GenBank/DDBJ databases">
        <title>Genomic Encyclopedia of Type Strains, Phase IV (KMG-V): Genome sequencing to study the core and pangenomes of soil and plant-associated prokaryotes.</title>
        <authorList>
            <person name="Whitman W."/>
        </authorList>
    </citation>
    <scope>NUCLEOTIDE SEQUENCE [LARGE SCALE GENOMIC DNA]</scope>
    <source>
        <strain evidence="2 3">BR 11622</strain>
    </source>
</reference>
<name>A0A560H3W9_9PROT</name>
<proteinExistence type="predicted"/>
<dbReference type="RefSeq" id="WP_145733649.1">
    <property type="nucleotide sequence ID" value="NZ_VITR01000009.1"/>
</dbReference>
<evidence type="ECO:0000256" key="1">
    <source>
        <dbReference type="SAM" id="SignalP"/>
    </source>
</evidence>
<keyword evidence="1" id="KW-0732">Signal</keyword>
<sequence length="104" mass="11226">MLASINRISRRSAKALILFSVMSGTAFAAQDQDPAKVFVASLMGNREPVARSVVSPVSLPETDPARRFIDGLQGKRNDLFRPAAPATVSRPDQDFINRLGGRAS</sequence>
<evidence type="ECO:0000313" key="2">
    <source>
        <dbReference type="EMBL" id="TWB40404.1"/>
    </source>
</evidence>
<protein>
    <submittedName>
        <fullName evidence="2">Uncharacterized protein</fullName>
    </submittedName>
</protein>